<sequence length="86" mass="9303">MSLDPLVVIIIERRIAWGIVVGKGVMLNGFSTNLFEGLSGVISGDLSDGSSECVPDGLSDNLSNDSYEGCSAFCLYFRIRYKNFDG</sequence>
<dbReference type="EMBL" id="JAHLJV010000033">
    <property type="protein sequence ID" value="KAK1590142.1"/>
    <property type="molecule type" value="Genomic_DNA"/>
</dbReference>
<evidence type="ECO:0000313" key="2">
    <source>
        <dbReference type="Proteomes" id="UP001230504"/>
    </source>
</evidence>
<protein>
    <submittedName>
        <fullName evidence="1">Uncharacterized protein</fullName>
    </submittedName>
</protein>
<reference evidence="1" key="1">
    <citation type="submission" date="2021-06" db="EMBL/GenBank/DDBJ databases">
        <title>Comparative genomics, transcriptomics and evolutionary studies reveal genomic signatures of adaptation to plant cell wall in hemibiotrophic fungi.</title>
        <authorList>
            <consortium name="DOE Joint Genome Institute"/>
            <person name="Baroncelli R."/>
            <person name="Diaz J.F."/>
            <person name="Benocci T."/>
            <person name="Peng M."/>
            <person name="Battaglia E."/>
            <person name="Haridas S."/>
            <person name="Andreopoulos W."/>
            <person name="Labutti K."/>
            <person name="Pangilinan J."/>
            <person name="Floch G.L."/>
            <person name="Makela M.R."/>
            <person name="Henrissat B."/>
            <person name="Grigoriev I.V."/>
            <person name="Crouch J.A."/>
            <person name="De Vries R.P."/>
            <person name="Sukno S.A."/>
            <person name="Thon M.R."/>
        </authorList>
    </citation>
    <scope>NUCLEOTIDE SEQUENCE</scope>
    <source>
        <strain evidence="1">CBS 125086</strain>
    </source>
</reference>
<organism evidence="1 2">
    <name type="scientific">Colletotrichum navitas</name>
    <dbReference type="NCBI Taxonomy" id="681940"/>
    <lineage>
        <taxon>Eukaryota</taxon>
        <taxon>Fungi</taxon>
        <taxon>Dikarya</taxon>
        <taxon>Ascomycota</taxon>
        <taxon>Pezizomycotina</taxon>
        <taxon>Sordariomycetes</taxon>
        <taxon>Hypocreomycetidae</taxon>
        <taxon>Glomerellales</taxon>
        <taxon>Glomerellaceae</taxon>
        <taxon>Colletotrichum</taxon>
        <taxon>Colletotrichum graminicola species complex</taxon>
    </lineage>
</organism>
<name>A0AAD8PZT2_9PEZI</name>
<dbReference type="Proteomes" id="UP001230504">
    <property type="component" value="Unassembled WGS sequence"/>
</dbReference>
<dbReference type="RefSeq" id="XP_060413640.1">
    <property type="nucleotide sequence ID" value="XM_060557912.1"/>
</dbReference>
<dbReference type="AlphaFoldDB" id="A0AAD8PZT2"/>
<evidence type="ECO:0000313" key="1">
    <source>
        <dbReference type="EMBL" id="KAK1590142.1"/>
    </source>
</evidence>
<proteinExistence type="predicted"/>
<keyword evidence="2" id="KW-1185">Reference proteome</keyword>
<accession>A0AAD8PZT2</accession>
<gene>
    <name evidence="1" type="ORF">LY79DRAFT_555207</name>
</gene>
<dbReference type="GeneID" id="85442152"/>
<comment type="caution">
    <text evidence="1">The sequence shown here is derived from an EMBL/GenBank/DDBJ whole genome shotgun (WGS) entry which is preliminary data.</text>
</comment>